<dbReference type="PROSITE" id="PS51257">
    <property type="entry name" value="PROKAR_LIPOPROTEIN"/>
    <property type="match status" value="1"/>
</dbReference>
<reference evidence="1" key="1">
    <citation type="submission" date="2020-11" db="EMBL/GenBank/DDBJ databases">
        <title>Chlorella ohadii genome sequencing and assembly.</title>
        <authorList>
            <person name="Murik O."/>
            <person name="Treves H."/>
            <person name="Kedem I."/>
            <person name="Shotland Y."/>
            <person name="Kaplan A."/>
        </authorList>
    </citation>
    <scope>NUCLEOTIDE SEQUENCE</scope>
    <source>
        <strain evidence="1">1</strain>
    </source>
</reference>
<dbReference type="Proteomes" id="UP001205105">
    <property type="component" value="Unassembled WGS sequence"/>
</dbReference>
<name>A0AAD5DNK2_9CHLO</name>
<dbReference type="EMBL" id="JADXDR010000097">
    <property type="protein sequence ID" value="KAI7839589.1"/>
    <property type="molecule type" value="Genomic_DNA"/>
</dbReference>
<evidence type="ECO:0000313" key="1">
    <source>
        <dbReference type="EMBL" id="KAI7839589.1"/>
    </source>
</evidence>
<accession>A0AAD5DNK2</accession>
<proteinExistence type="predicted"/>
<evidence type="ECO:0000313" key="2">
    <source>
        <dbReference type="Proteomes" id="UP001205105"/>
    </source>
</evidence>
<gene>
    <name evidence="1" type="ORF">COHA_006656</name>
</gene>
<sequence>MVLCPRLAGVAPCTAHSMASCAPLSAAAQQLLNGSTLFTLLASTSTPGTLAQLRHMQRDLGPHRVFLTFDDTNERWTHTPAQRLTARRNSNAPHEALPPVLLFNRSEADAVAGRLAGKGGQNYYEVPAIALLYRYLEGRATFDHGDVRCKGHFAECLASTVAQPQDVLCTWSWSQQQQPEWDKWDRLAGTLNKVPAAQRRSCFAPLLRLSRRAMRQISQQMGRSAGYMELLYGTLAVARNLSIDVIPESAIAYMTTGYHLPDAELDMRFAAPCADNRIYHPIKDCGSLHC</sequence>
<comment type="caution">
    <text evidence="1">The sequence shown here is derived from an EMBL/GenBank/DDBJ whole genome shotgun (WGS) entry which is preliminary data.</text>
</comment>
<keyword evidence="2" id="KW-1185">Reference proteome</keyword>
<organism evidence="1 2">
    <name type="scientific">Chlorella ohadii</name>
    <dbReference type="NCBI Taxonomy" id="2649997"/>
    <lineage>
        <taxon>Eukaryota</taxon>
        <taxon>Viridiplantae</taxon>
        <taxon>Chlorophyta</taxon>
        <taxon>core chlorophytes</taxon>
        <taxon>Trebouxiophyceae</taxon>
        <taxon>Chlorellales</taxon>
        <taxon>Chlorellaceae</taxon>
        <taxon>Chlorella clade</taxon>
        <taxon>Chlorella</taxon>
    </lineage>
</organism>
<dbReference type="AlphaFoldDB" id="A0AAD5DNK2"/>
<protein>
    <submittedName>
        <fullName evidence="1">Uncharacterized protein</fullName>
    </submittedName>
</protein>